<dbReference type="SUPFAM" id="SSF55874">
    <property type="entry name" value="ATPase domain of HSP90 chaperone/DNA topoisomerase II/histidine kinase"/>
    <property type="match status" value="1"/>
</dbReference>
<keyword evidence="4 6" id="KW-1133">Transmembrane helix</keyword>
<feature type="transmembrane region" description="Helical" evidence="6">
    <location>
        <begin position="197"/>
        <end position="214"/>
    </location>
</feature>
<evidence type="ECO:0000256" key="2">
    <source>
        <dbReference type="ARBA" id="ARBA00022475"/>
    </source>
</evidence>
<comment type="subcellular location">
    <subcellularLocation>
        <location evidence="1">Cell membrane</location>
        <topology evidence="1">Multi-pass membrane protein</topology>
    </subcellularLocation>
</comment>
<feature type="transmembrane region" description="Helical" evidence="6">
    <location>
        <begin position="360"/>
        <end position="381"/>
    </location>
</feature>
<reference evidence="8" key="1">
    <citation type="submission" date="2019-04" db="EMBL/GenBank/DDBJ databases">
        <title>Evolution of Biomass-Degrading Anaerobic Consortia Revealed by Metagenomics.</title>
        <authorList>
            <person name="Peng X."/>
        </authorList>
    </citation>
    <scope>NUCLEOTIDE SEQUENCE</scope>
    <source>
        <strain evidence="8">SIG141</strain>
    </source>
</reference>
<dbReference type="CDD" id="cd16936">
    <property type="entry name" value="HATPase_RsbW-like"/>
    <property type="match status" value="1"/>
</dbReference>
<dbReference type="Proteomes" id="UP000763088">
    <property type="component" value="Unassembled WGS sequence"/>
</dbReference>
<keyword evidence="5 6" id="KW-0472">Membrane</keyword>
<dbReference type="Pfam" id="PF01554">
    <property type="entry name" value="MatE"/>
    <property type="match status" value="1"/>
</dbReference>
<feature type="transmembrane region" description="Helical" evidence="6">
    <location>
        <begin position="172"/>
        <end position="191"/>
    </location>
</feature>
<dbReference type="Gene3D" id="3.30.565.10">
    <property type="entry name" value="Histidine kinase-like ATPase, C-terminal domain"/>
    <property type="match status" value="1"/>
</dbReference>
<dbReference type="PANTHER" id="PTHR43823">
    <property type="entry name" value="SPORULATION PROTEIN YKVU"/>
    <property type="match status" value="1"/>
</dbReference>
<feature type="transmembrane region" description="Helical" evidence="6">
    <location>
        <begin position="327"/>
        <end position="348"/>
    </location>
</feature>
<name>A0A928GGV6_XYLRU</name>
<dbReference type="EMBL" id="SUYD01000003">
    <property type="protein sequence ID" value="MBE6265476.1"/>
    <property type="molecule type" value="Genomic_DNA"/>
</dbReference>
<feature type="transmembrane region" description="Helical" evidence="6">
    <location>
        <begin position="21"/>
        <end position="43"/>
    </location>
</feature>
<feature type="transmembrane region" description="Helical" evidence="6">
    <location>
        <begin position="388"/>
        <end position="411"/>
    </location>
</feature>
<evidence type="ECO:0000313" key="8">
    <source>
        <dbReference type="EMBL" id="MBE6265476.1"/>
    </source>
</evidence>
<evidence type="ECO:0000313" key="9">
    <source>
        <dbReference type="Proteomes" id="UP000763088"/>
    </source>
</evidence>
<dbReference type="GO" id="GO:0005886">
    <property type="term" value="C:plasma membrane"/>
    <property type="evidence" value="ECO:0007669"/>
    <property type="project" value="UniProtKB-SubCell"/>
</dbReference>
<accession>A0A928GGV6</accession>
<dbReference type="GO" id="GO:0015297">
    <property type="term" value="F:antiporter activity"/>
    <property type="evidence" value="ECO:0007669"/>
    <property type="project" value="InterPro"/>
</dbReference>
<dbReference type="GO" id="GO:0042910">
    <property type="term" value="F:xenobiotic transmembrane transporter activity"/>
    <property type="evidence" value="ECO:0007669"/>
    <property type="project" value="InterPro"/>
</dbReference>
<dbReference type="Pfam" id="PF13581">
    <property type="entry name" value="HATPase_c_2"/>
    <property type="match status" value="1"/>
</dbReference>
<sequence>MVGKEERKKKGYLIAKALHQFMWASILASVASQIAMTTDAIVVSQFIGPEAISAINLTTPVVIFFNFLMMLFGMGGSVLVARSLGERDAQTANKVFTSTLIGVIAVGVFFSALFLIFSPQVASFITNDTPVVYTLSLRYLRIMLLGTTITILFTTITNFIKTDGNPKLVMKAVLVSSVLNLFFDILFIAILKTGIEGSAWASIIGSVTALLLCSRHFRSANNSYHWQVEYNQCHQYILKGVKMGFPMGINTLLLGVSTYAINSIILSSLGTDGIFAWAVCFQLFIILQMVLGGIATSIYSIGGLLIGEKDIVGLRILTNKVMKYICLSLLGITLFVLITPGSIGWLFASKNVQSEDMFLNALRIYSLILIPYAMAVVYRILYQILGYWSLSVVMSIAQMGCMVLFVGLLAWVKPEWLWWGFPISGLFLLGIYLVVTLVIHHKNPDAEVMTLIPQAEDGQSLNFSVRYNNDEVQQALENILSFLETCDIEPSTSFQINLCCEELMYNIVTYAVNKDTDKHLFDVHIVCHKDTVSVLIKDDGKPFNPILKSVSFNEDGDGLGLALVNTMADMKYKFMYNQNVVFLTFNRR</sequence>
<dbReference type="InterPro" id="IPR002528">
    <property type="entry name" value="MATE_fam"/>
</dbReference>
<feature type="transmembrane region" description="Helical" evidence="6">
    <location>
        <begin position="139"/>
        <end position="160"/>
    </location>
</feature>
<proteinExistence type="predicted"/>
<evidence type="ECO:0000256" key="5">
    <source>
        <dbReference type="ARBA" id="ARBA00023136"/>
    </source>
</evidence>
<dbReference type="PANTHER" id="PTHR43823:SF3">
    <property type="entry name" value="MULTIDRUG EXPORT PROTEIN MEPA"/>
    <property type="match status" value="1"/>
</dbReference>
<keyword evidence="2" id="KW-1003">Cell membrane</keyword>
<dbReference type="InterPro" id="IPR036890">
    <property type="entry name" value="HATPase_C_sf"/>
</dbReference>
<evidence type="ECO:0000259" key="7">
    <source>
        <dbReference type="Pfam" id="PF13581"/>
    </source>
</evidence>
<feature type="transmembrane region" description="Helical" evidence="6">
    <location>
        <begin position="249"/>
        <end position="269"/>
    </location>
</feature>
<dbReference type="InterPro" id="IPR051327">
    <property type="entry name" value="MATE_MepA_subfamily"/>
</dbReference>
<evidence type="ECO:0000256" key="6">
    <source>
        <dbReference type="SAM" id="Phobius"/>
    </source>
</evidence>
<protein>
    <recommendedName>
        <fullName evidence="7">Histidine kinase/HSP90-like ATPase domain-containing protein</fullName>
    </recommendedName>
</protein>
<organism evidence="8 9">
    <name type="scientific">Xylanibacter ruminicola</name>
    <name type="common">Prevotella ruminicola</name>
    <dbReference type="NCBI Taxonomy" id="839"/>
    <lineage>
        <taxon>Bacteria</taxon>
        <taxon>Pseudomonadati</taxon>
        <taxon>Bacteroidota</taxon>
        <taxon>Bacteroidia</taxon>
        <taxon>Bacteroidales</taxon>
        <taxon>Prevotellaceae</taxon>
        <taxon>Xylanibacter</taxon>
    </lineage>
</organism>
<feature type="transmembrane region" description="Helical" evidence="6">
    <location>
        <begin position="417"/>
        <end position="439"/>
    </location>
</feature>
<feature type="domain" description="Histidine kinase/HSP90-like ATPase" evidence="7">
    <location>
        <begin position="470"/>
        <end position="570"/>
    </location>
</feature>
<keyword evidence="3 6" id="KW-0812">Transmembrane</keyword>
<dbReference type="InterPro" id="IPR003594">
    <property type="entry name" value="HATPase_dom"/>
</dbReference>
<feature type="transmembrane region" description="Helical" evidence="6">
    <location>
        <begin position="275"/>
        <end position="306"/>
    </location>
</feature>
<evidence type="ECO:0000256" key="4">
    <source>
        <dbReference type="ARBA" id="ARBA00022989"/>
    </source>
</evidence>
<comment type="caution">
    <text evidence="8">The sequence shown here is derived from an EMBL/GenBank/DDBJ whole genome shotgun (WGS) entry which is preliminary data.</text>
</comment>
<gene>
    <name evidence="8" type="ORF">E7102_03245</name>
</gene>
<feature type="transmembrane region" description="Helical" evidence="6">
    <location>
        <begin position="63"/>
        <end position="84"/>
    </location>
</feature>
<evidence type="ECO:0000256" key="1">
    <source>
        <dbReference type="ARBA" id="ARBA00004651"/>
    </source>
</evidence>
<dbReference type="AlphaFoldDB" id="A0A928GGV6"/>
<evidence type="ECO:0000256" key="3">
    <source>
        <dbReference type="ARBA" id="ARBA00022692"/>
    </source>
</evidence>
<feature type="transmembrane region" description="Helical" evidence="6">
    <location>
        <begin position="96"/>
        <end position="119"/>
    </location>
</feature>